<dbReference type="GO" id="GO:0006006">
    <property type="term" value="P:glucose metabolic process"/>
    <property type="evidence" value="ECO:0007669"/>
    <property type="project" value="UniProtKB-KW"/>
</dbReference>
<dbReference type="InterPro" id="IPR011045">
    <property type="entry name" value="N2O_reductase_N"/>
</dbReference>
<keyword evidence="2" id="KW-0313">Glucose metabolism</keyword>
<dbReference type="PANTHER" id="PTHR30344">
    <property type="entry name" value="6-PHOSPHOGLUCONOLACTONASE-RELATED"/>
    <property type="match status" value="1"/>
</dbReference>
<dbReference type="Gene3D" id="2.130.10.10">
    <property type="entry name" value="YVTN repeat-like/Quinoprotein amine dehydrogenase"/>
    <property type="match status" value="1"/>
</dbReference>
<dbReference type="AlphaFoldDB" id="A0A6B0Y2G8"/>
<evidence type="ECO:0000313" key="3">
    <source>
        <dbReference type="EMBL" id="MXY34192.1"/>
    </source>
</evidence>
<proteinExistence type="inferred from homology"/>
<sequence length="315" mass="34329">MISAEEKGKGWVGRGMPLTRSKDGSRIHVSVIGMKDGEEQDRIDTYAVEPASGKLTFLSATPVMAQLNHVSVDHTGEFLMGASVPSSVIVVHPIGPRGQVQETPSDVVAKASGAHLILTDPSNRFAYAPSLFSHLLYAFKFDENCGTLSPNTPDAIHQSPGAGSRHLAFHPNRRFLYLLNERDGSLMVYRLNPVDGSLHEIMRDWHIGPDLEGDPWGAAVHVSPNGDRLFATERRGNTLAAWDLNPESGHISNRKLVDPAYNPRDFDVTPNGRFLVVAALKGDCLEVFDVSDPSEPPKKISKLPTGSEPGWVEIV</sequence>
<dbReference type="GO" id="GO:0005829">
    <property type="term" value="C:cytosol"/>
    <property type="evidence" value="ECO:0007669"/>
    <property type="project" value="TreeGrafter"/>
</dbReference>
<dbReference type="InterPro" id="IPR015943">
    <property type="entry name" value="WD40/YVTN_repeat-like_dom_sf"/>
</dbReference>
<name>A0A6B0Y2G8_9RHOB</name>
<comment type="caution">
    <text evidence="3">The sequence shown here is derived from an EMBL/GenBank/DDBJ whole genome shotgun (WGS) entry which is preliminary data.</text>
</comment>
<comment type="similarity">
    <text evidence="1">Belongs to the cycloisomerase 2 family.</text>
</comment>
<dbReference type="PANTHER" id="PTHR30344:SF1">
    <property type="entry name" value="6-PHOSPHOGLUCONOLACTONASE"/>
    <property type="match status" value="1"/>
</dbReference>
<evidence type="ECO:0000256" key="2">
    <source>
        <dbReference type="ARBA" id="ARBA00022526"/>
    </source>
</evidence>
<keyword evidence="2" id="KW-0119">Carbohydrate metabolism</keyword>
<dbReference type="EMBL" id="VXRY01000352">
    <property type="protein sequence ID" value="MXY34192.1"/>
    <property type="molecule type" value="Genomic_DNA"/>
</dbReference>
<dbReference type="InterPro" id="IPR019405">
    <property type="entry name" value="Lactonase_7-beta_prop"/>
</dbReference>
<organism evidence="3">
    <name type="scientific">Boseongicola sp. SB0664_bin_43</name>
    <dbReference type="NCBI Taxonomy" id="2604844"/>
    <lineage>
        <taxon>Bacteria</taxon>
        <taxon>Pseudomonadati</taxon>
        <taxon>Pseudomonadota</taxon>
        <taxon>Alphaproteobacteria</taxon>
        <taxon>Rhodobacterales</taxon>
        <taxon>Paracoccaceae</taxon>
        <taxon>Boseongicola</taxon>
    </lineage>
</organism>
<reference evidence="3" key="1">
    <citation type="submission" date="2019-09" db="EMBL/GenBank/DDBJ databases">
        <title>Characterisation of the sponge microbiome using genome-centric metagenomics.</title>
        <authorList>
            <person name="Engelberts J.P."/>
            <person name="Robbins S.J."/>
            <person name="De Goeij J.M."/>
            <person name="Aranda M."/>
            <person name="Bell S.C."/>
            <person name="Webster N.S."/>
        </authorList>
    </citation>
    <scope>NUCLEOTIDE SEQUENCE</scope>
    <source>
        <strain evidence="3">SB0664_bin_43</strain>
    </source>
</reference>
<protein>
    <submittedName>
        <fullName evidence="3">Beta-propeller fold lactonase family protein</fullName>
    </submittedName>
</protein>
<dbReference type="Pfam" id="PF10282">
    <property type="entry name" value="Lactonase"/>
    <property type="match status" value="1"/>
</dbReference>
<gene>
    <name evidence="3" type="ORF">F4Y60_08920</name>
</gene>
<dbReference type="SUPFAM" id="SSF50974">
    <property type="entry name" value="Nitrous oxide reductase, N-terminal domain"/>
    <property type="match status" value="1"/>
</dbReference>
<evidence type="ECO:0000256" key="1">
    <source>
        <dbReference type="ARBA" id="ARBA00005564"/>
    </source>
</evidence>
<dbReference type="InterPro" id="IPR050282">
    <property type="entry name" value="Cycloisomerase_2"/>
</dbReference>
<accession>A0A6B0Y2G8</accession>
<dbReference type="GO" id="GO:0017057">
    <property type="term" value="F:6-phosphogluconolactonase activity"/>
    <property type="evidence" value="ECO:0007669"/>
    <property type="project" value="TreeGrafter"/>
</dbReference>